<keyword evidence="2" id="KW-1185">Reference proteome</keyword>
<reference evidence="1 3" key="1">
    <citation type="submission" date="2020-01" db="EMBL/GenBank/DDBJ databases">
        <authorList>
            <consortium name="DOE Joint Genome Institute"/>
            <person name="Haridas S."/>
            <person name="Albert R."/>
            <person name="Binder M."/>
            <person name="Bloem J."/>
            <person name="Labutti K."/>
            <person name="Salamov A."/>
            <person name="Andreopoulos B."/>
            <person name="Baker S.E."/>
            <person name="Barry K."/>
            <person name="Bills G."/>
            <person name="Bluhm B.H."/>
            <person name="Cannon C."/>
            <person name="Castanera R."/>
            <person name="Culley D.E."/>
            <person name="Daum C."/>
            <person name="Ezra D."/>
            <person name="Gonzalez J.B."/>
            <person name="Henrissat B."/>
            <person name="Kuo A."/>
            <person name="Liang C."/>
            <person name="Lipzen A."/>
            <person name="Lutzoni F."/>
            <person name="Magnuson J."/>
            <person name="Mondo S."/>
            <person name="Nolan M."/>
            <person name="Ohm R."/>
            <person name="Pangilinan J."/>
            <person name="Park H.-J."/>
            <person name="Ramirez L."/>
            <person name="Alfaro M."/>
            <person name="Sun H."/>
            <person name="Tritt A."/>
            <person name="Yoshinaga Y."/>
            <person name="Zwiers L.-H."/>
            <person name="Turgeon B.G."/>
            <person name="Goodwin S.B."/>
            <person name="Spatafora J.W."/>
            <person name="Crous P.W."/>
            <person name="Grigoriev I.V."/>
        </authorList>
    </citation>
    <scope>NUCLEOTIDE SEQUENCE</scope>
    <source>
        <strain evidence="1 3">CBS 781.70</strain>
    </source>
</reference>
<accession>A0A6G1G2D0</accession>
<protein>
    <submittedName>
        <fullName evidence="1 3">Uncharacterized protein</fullName>
    </submittedName>
</protein>
<dbReference type="Proteomes" id="UP000504638">
    <property type="component" value="Unplaced"/>
</dbReference>
<dbReference type="EMBL" id="ML975158">
    <property type="protein sequence ID" value="KAF1812265.1"/>
    <property type="molecule type" value="Genomic_DNA"/>
</dbReference>
<reference evidence="3" key="2">
    <citation type="submission" date="2020-04" db="EMBL/GenBank/DDBJ databases">
        <authorList>
            <consortium name="NCBI Genome Project"/>
        </authorList>
    </citation>
    <scope>NUCLEOTIDE SEQUENCE</scope>
    <source>
        <strain evidence="3">CBS 781.70</strain>
    </source>
</reference>
<dbReference type="RefSeq" id="XP_033533896.1">
    <property type="nucleotide sequence ID" value="XM_033679510.1"/>
</dbReference>
<evidence type="ECO:0000313" key="2">
    <source>
        <dbReference type="Proteomes" id="UP000504638"/>
    </source>
</evidence>
<dbReference type="AlphaFoldDB" id="A0A6G1G2D0"/>
<dbReference type="GeneID" id="54420080"/>
<feature type="non-terminal residue" evidence="1">
    <location>
        <position position="64"/>
    </location>
</feature>
<reference evidence="3" key="3">
    <citation type="submission" date="2025-04" db="UniProtKB">
        <authorList>
            <consortium name="RefSeq"/>
        </authorList>
    </citation>
    <scope>IDENTIFICATION</scope>
    <source>
        <strain evidence="3">CBS 781.70</strain>
    </source>
</reference>
<evidence type="ECO:0000313" key="1">
    <source>
        <dbReference type="EMBL" id="KAF1812265.1"/>
    </source>
</evidence>
<organism evidence="1">
    <name type="scientific">Eremomyces bilateralis CBS 781.70</name>
    <dbReference type="NCBI Taxonomy" id="1392243"/>
    <lineage>
        <taxon>Eukaryota</taxon>
        <taxon>Fungi</taxon>
        <taxon>Dikarya</taxon>
        <taxon>Ascomycota</taxon>
        <taxon>Pezizomycotina</taxon>
        <taxon>Dothideomycetes</taxon>
        <taxon>Dothideomycetes incertae sedis</taxon>
        <taxon>Eremomycetales</taxon>
        <taxon>Eremomycetaceae</taxon>
        <taxon>Eremomyces</taxon>
    </lineage>
</organism>
<evidence type="ECO:0000313" key="3">
    <source>
        <dbReference type="RefSeq" id="XP_033533896.1"/>
    </source>
</evidence>
<proteinExistence type="predicted"/>
<sequence>MNGWIDRCTGGIKWVSGMMGREQYTDTYSLPWKASVSTPITGAPHYVWPAQSWSTLNMNVVLHG</sequence>
<gene>
    <name evidence="1 3" type="ORF">P152DRAFT_458658</name>
</gene>
<name>A0A6G1G2D0_9PEZI</name>